<dbReference type="Proteomes" id="UP000838756">
    <property type="component" value="Unassembled WGS sequence"/>
</dbReference>
<evidence type="ECO:0000313" key="2">
    <source>
        <dbReference type="Proteomes" id="UP000838756"/>
    </source>
</evidence>
<dbReference type="EMBL" id="CAKXAJ010026350">
    <property type="protein sequence ID" value="CAH2267395.1"/>
    <property type="molecule type" value="Genomic_DNA"/>
</dbReference>
<sequence>MQIILLCGDGRSEYSCNHTTTISVEEFHGYRTRRLGEYNAERAPAYCVLPQPTITNLCAQRGVMGESSPWERPLVQLWNVQGFR</sequence>
<reference evidence="1" key="1">
    <citation type="submission" date="2022-03" db="EMBL/GenBank/DDBJ databases">
        <authorList>
            <person name="Lindestad O."/>
        </authorList>
    </citation>
    <scope>NUCLEOTIDE SEQUENCE</scope>
</reference>
<dbReference type="AlphaFoldDB" id="A0A8S4SMW9"/>
<name>A0A8S4SMW9_9NEOP</name>
<accession>A0A8S4SMW9</accession>
<comment type="caution">
    <text evidence="1">The sequence shown here is derived from an EMBL/GenBank/DDBJ whole genome shotgun (WGS) entry which is preliminary data.</text>
</comment>
<gene>
    <name evidence="1" type="primary">jg27578</name>
    <name evidence="1" type="ORF">PAEG_LOCUS25950</name>
</gene>
<proteinExistence type="predicted"/>
<evidence type="ECO:0000313" key="1">
    <source>
        <dbReference type="EMBL" id="CAH2267395.1"/>
    </source>
</evidence>
<organism evidence="1 2">
    <name type="scientific">Pararge aegeria aegeria</name>
    <dbReference type="NCBI Taxonomy" id="348720"/>
    <lineage>
        <taxon>Eukaryota</taxon>
        <taxon>Metazoa</taxon>
        <taxon>Ecdysozoa</taxon>
        <taxon>Arthropoda</taxon>
        <taxon>Hexapoda</taxon>
        <taxon>Insecta</taxon>
        <taxon>Pterygota</taxon>
        <taxon>Neoptera</taxon>
        <taxon>Endopterygota</taxon>
        <taxon>Lepidoptera</taxon>
        <taxon>Glossata</taxon>
        <taxon>Ditrysia</taxon>
        <taxon>Papilionoidea</taxon>
        <taxon>Nymphalidae</taxon>
        <taxon>Satyrinae</taxon>
        <taxon>Satyrini</taxon>
        <taxon>Parargina</taxon>
        <taxon>Pararge</taxon>
    </lineage>
</organism>
<keyword evidence="2" id="KW-1185">Reference proteome</keyword>
<protein>
    <submittedName>
        <fullName evidence="1">Jg27578 protein</fullName>
    </submittedName>
</protein>